<feature type="transmembrane region" description="Helical" evidence="7">
    <location>
        <begin position="414"/>
        <end position="432"/>
    </location>
</feature>
<evidence type="ECO:0000256" key="6">
    <source>
        <dbReference type="RuleBase" id="RU362091"/>
    </source>
</evidence>
<keyword evidence="5 7" id="KW-0472">Membrane</keyword>
<feature type="transmembrane region" description="Helical" evidence="7">
    <location>
        <begin position="37"/>
        <end position="55"/>
    </location>
</feature>
<feature type="transmembrane region" description="Helical" evidence="7">
    <location>
        <begin position="184"/>
        <end position="205"/>
    </location>
</feature>
<feature type="transmembrane region" description="Helical" evidence="7">
    <location>
        <begin position="438"/>
        <end position="456"/>
    </location>
</feature>
<name>B2A036_OPITP</name>
<sequence length="486" mass="53072">MNAVAQIAVFAALTALVAVLTYLTCRKEKRIKESREYFLAGGALSWIYIAGSITLTNISTDTLVGWNGNQMLLIVWWELAGVAGLVLLAKIFVPIYYRYGCTTVTELLERRYQDKHIRATVATLFLLGNLLLFLPVMLYTSSLVIKSMFGLDVPLMVLATGIAVLGAAYAVLGGLRAVAVSDTYSGFIVLGMAVLVAVFALNRVGWNWSGVPPERLALFGGPDSVLPWSTLLTGMIYTQLFYWSTNQTITQRALAAPSIREAQKGIYAAAVIRLLIVPPMVVVPGICAFKLFGKLGDATYGRIVAEVLPQYLQGAFAAGMVAAVVTSYNAVLNSSAALYVCDLHQQYVNPKPNVPRMSAWLQAGFTVLSIVLVPLYVGAESIIQLIQQLLGLLSMPILSAFITGLLFRNVDGRAVIATLVFGATLYGVFTFVWTPMHFLHLMFITVWACVGFALLVNRAVFGRRAEFELGSAERRRDIMAILRRDS</sequence>
<evidence type="ECO:0000256" key="3">
    <source>
        <dbReference type="ARBA" id="ARBA00022692"/>
    </source>
</evidence>
<dbReference type="GO" id="GO:0005886">
    <property type="term" value="C:plasma membrane"/>
    <property type="evidence" value="ECO:0007669"/>
    <property type="project" value="TreeGrafter"/>
</dbReference>
<feature type="transmembrane region" description="Helical" evidence="7">
    <location>
        <begin position="312"/>
        <end position="339"/>
    </location>
</feature>
<accession>B2A036</accession>
<feature type="transmembrane region" description="Helical" evidence="7">
    <location>
        <begin position="385"/>
        <end position="407"/>
    </location>
</feature>
<proteinExistence type="inferred from homology"/>
<keyword evidence="3 7" id="KW-0812">Transmembrane</keyword>
<dbReference type="eggNOG" id="COG4146">
    <property type="taxonomic scope" value="Bacteria"/>
</dbReference>
<comment type="subcellular location">
    <subcellularLocation>
        <location evidence="1">Membrane</location>
        <topology evidence="1">Multi-pass membrane protein</topology>
    </subcellularLocation>
</comment>
<dbReference type="Pfam" id="PF00474">
    <property type="entry name" value="SSF"/>
    <property type="match status" value="1"/>
</dbReference>
<dbReference type="AlphaFoldDB" id="B2A036"/>
<feature type="transmembrane region" description="Helical" evidence="7">
    <location>
        <begin position="359"/>
        <end position="379"/>
    </location>
</feature>
<feature type="transmembrane region" description="Helical" evidence="7">
    <location>
        <begin position="153"/>
        <end position="172"/>
    </location>
</feature>
<dbReference type="InterPro" id="IPR038377">
    <property type="entry name" value="Na/Glc_symporter_sf"/>
</dbReference>
<feature type="transmembrane region" description="Helical" evidence="7">
    <location>
        <begin position="266"/>
        <end position="292"/>
    </location>
</feature>
<feature type="transmembrane region" description="Helical" evidence="7">
    <location>
        <begin position="75"/>
        <end position="97"/>
    </location>
</feature>
<evidence type="ECO:0000256" key="1">
    <source>
        <dbReference type="ARBA" id="ARBA00004141"/>
    </source>
</evidence>
<dbReference type="CDD" id="cd10328">
    <property type="entry name" value="SLC5sbd_YidK"/>
    <property type="match status" value="1"/>
</dbReference>
<evidence type="ECO:0000256" key="5">
    <source>
        <dbReference type="ARBA" id="ARBA00023136"/>
    </source>
</evidence>
<dbReference type="PANTHER" id="PTHR11819">
    <property type="entry name" value="SOLUTE CARRIER FAMILY 5"/>
    <property type="match status" value="1"/>
</dbReference>
<evidence type="ECO:0000256" key="2">
    <source>
        <dbReference type="ARBA" id="ARBA00006434"/>
    </source>
</evidence>
<dbReference type="RefSeq" id="WP_012376900.1">
    <property type="nucleotide sequence ID" value="NC_010571.1"/>
</dbReference>
<organism evidence="8 9">
    <name type="scientific">Opitutus terrae (strain DSM 11246 / JCM 15787 / PB90-1)</name>
    <dbReference type="NCBI Taxonomy" id="452637"/>
    <lineage>
        <taxon>Bacteria</taxon>
        <taxon>Pseudomonadati</taxon>
        <taxon>Verrucomicrobiota</taxon>
        <taxon>Opitutia</taxon>
        <taxon>Opitutales</taxon>
        <taxon>Opitutaceae</taxon>
        <taxon>Opitutus</taxon>
    </lineage>
</organism>
<gene>
    <name evidence="8" type="ordered locus">Oter_4098</name>
</gene>
<dbReference type="InterPro" id="IPR001734">
    <property type="entry name" value="Na/solute_symporter"/>
</dbReference>
<keyword evidence="4 7" id="KW-1133">Transmembrane helix</keyword>
<dbReference type="PROSITE" id="PS50283">
    <property type="entry name" value="NA_SOLUT_SYMP_3"/>
    <property type="match status" value="1"/>
</dbReference>
<feature type="transmembrane region" description="Helical" evidence="7">
    <location>
        <begin position="117"/>
        <end position="141"/>
    </location>
</feature>
<feature type="transmembrane region" description="Helical" evidence="7">
    <location>
        <begin position="225"/>
        <end position="245"/>
    </location>
</feature>
<dbReference type="GO" id="GO:0005412">
    <property type="term" value="F:D-glucose:sodium symporter activity"/>
    <property type="evidence" value="ECO:0007669"/>
    <property type="project" value="TreeGrafter"/>
</dbReference>
<dbReference type="Gene3D" id="1.20.1730.10">
    <property type="entry name" value="Sodium/glucose cotransporter"/>
    <property type="match status" value="1"/>
</dbReference>
<dbReference type="HOGENOM" id="CLU_018808_9_3_0"/>
<dbReference type="PANTHER" id="PTHR11819:SF195">
    <property type="entry name" value="SODIUM_GLUCOSE COTRANSPORTER 4"/>
    <property type="match status" value="1"/>
</dbReference>
<dbReference type="Proteomes" id="UP000007013">
    <property type="component" value="Chromosome"/>
</dbReference>
<dbReference type="EMBL" id="CP001032">
    <property type="protein sequence ID" value="ACB77372.1"/>
    <property type="molecule type" value="Genomic_DNA"/>
</dbReference>
<evidence type="ECO:0000256" key="7">
    <source>
        <dbReference type="SAM" id="Phobius"/>
    </source>
</evidence>
<reference evidence="8 9" key="1">
    <citation type="journal article" date="2011" name="J. Bacteriol.">
        <title>Genome sequence of the verrucomicrobium Opitutus terrae PB90-1, an abundant inhabitant of rice paddy soil ecosystems.</title>
        <authorList>
            <person name="van Passel M.W."/>
            <person name="Kant R."/>
            <person name="Palva A."/>
            <person name="Copeland A."/>
            <person name="Lucas S."/>
            <person name="Lapidus A."/>
            <person name="Glavina del Rio T."/>
            <person name="Pitluck S."/>
            <person name="Goltsman E."/>
            <person name="Clum A."/>
            <person name="Sun H."/>
            <person name="Schmutz J."/>
            <person name="Larimer F.W."/>
            <person name="Land M.L."/>
            <person name="Hauser L."/>
            <person name="Kyrpides N."/>
            <person name="Mikhailova N."/>
            <person name="Richardson P.P."/>
            <person name="Janssen P.H."/>
            <person name="de Vos W.M."/>
            <person name="Smidt H."/>
        </authorList>
    </citation>
    <scope>NUCLEOTIDE SEQUENCE [LARGE SCALE GENOMIC DNA]</scope>
    <source>
        <strain evidence="9">DSM 11246 / JCM 15787 / PB90-1</strain>
    </source>
</reference>
<dbReference type="KEGG" id="ote:Oter_4098"/>
<keyword evidence="9" id="KW-1185">Reference proteome</keyword>
<evidence type="ECO:0000313" key="8">
    <source>
        <dbReference type="EMBL" id="ACB77372.1"/>
    </source>
</evidence>
<protein>
    <submittedName>
        <fullName evidence="8">Na+/solute symporter</fullName>
    </submittedName>
</protein>
<dbReference type="OrthoDB" id="9814523at2"/>
<comment type="similarity">
    <text evidence="2 6">Belongs to the sodium:solute symporter (SSF) (TC 2.A.21) family.</text>
</comment>
<evidence type="ECO:0000256" key="4">
    <source>
        <dbReference type="ARBA" id="ARBA00022989"/>
    </source>
</evidence>
<feature type="transmembrane region" description="Helical" evidence="7">
    <location>
        <begin position="6"/>
        <end position="25"/>
    </location>
</feature>
<evidence type="ECO:0000313" key="9">
    <source>
        <dbReference type="Proteomes" id="UP000007013"/>
    </source>
</evidence>
<dbReference type="STRING" id="452637.Oter_4098"/>